<sequence>MKIEMLKEIAKKIRRSIIDTTYLAGSGHPGGSLSAVELLVYLYFYKMRYDPKNPGWEERDRFVLSKGHATPLIYSVLAYAGFFPEDDLKHFRKLGSHLQGHPSHLDTPGIEASTGSLGMGLSIANGIALAGKMDKKDYRVYVLLGDGEIEEGQIWEASMTSSRYKLDNLTAILDNNNLQIDGKVSDIKNPYPLKDKWLSFGWEVFSIDGHSFEEIHDAFTASENVKDKPKMIIAKTIKGKGVSFMENNYEWHGKAPKEEERLKALKELS</sequence>
<comment type="caution">
    <text evidence="7">The sequence shown here is derived from an EMBL/GenBank/DDBJ whole genome shotgun (WGS) entry which is preliminary data.</text>
</comment>
<dbReference type="PROSITE" id="PS00801">
    <property type="entry name" value="TRANSKETOLASE_1"/>
    <property type="match status" value="1"/>
</dbReference>
<dbReference type="InterPro" id="IPR049557">
    <property type="entry name" value="Transketolase_CS"/>
</dbReference>
<keyword evidence="3" id="KW-0808">Transferase</keyword>
<evidence type="ECO:0000256" key="1">
    <source>
        <dbReference type="ARBA" id="ARBA00001964"/>
    </source>
</evidence>
<evidence type="ECO:0000256" key="4">
    <source>
        <dbReference type="ARBA" id="ARBA00022723"/>
    </source>
</evidence>
<dbReference type="AlphaFoldDB" id="A0A7C4YS63"/>
<dbReference type="Gene3D" id="3.40.50.970">
    <property type="match status" value="1"/>
</dbReference>
<evidence type="ECO:0000313" key="7">
    <source>
        <dbReference type="EMBL" id="HGW92048.1"/>
    </source>
</evidence>
<comment type="similarity">
    <text evidence="2">Belongs to the transketolase family.</text>
</comment>
<dbReference type="Pfam" id="PF00456">
    <property type="entry name" value="Transketolase_N"/>
    <property type="match status" value="1"/>
</dbReference>
<feature type="domain" description="Transketolase N-terminal" evidence="6">
    <location>
        <begin position="7"/>
        <end position="266"/>
    </location>
</feature>
<evidence type="ECO:0000256" key="3">
    <source>
        <dbReference type="ARBA" id="ARBA00022679"/>
    </source>
</evidence>
<proteinExistence type="inferred from homology"/>
<evidence type="ECO:0000259" key="6">
    <source>
        <dbReference type="Pfam" id="PF00456"/>
    </source>
</evidence>
<keyword evidence="5" id="KW-0786">Thiamine pyrophosphate</keyword>
<dbReference type="GO" id="GO:0046872">
    <property type="term" value="F:metal ion binding"/>
    <property type="evidence" value="ECO:0007669"/>
    <property type="project" value="UniProtKB-KW"/>
</dbReference>
<keyword evidence="4" id="KW-0479">Metal-binding</keyword>
<organism evidence="7">
    <name type="scientific">candidate division WOR-3 bacterium</name>
    <dbReference type="NCBI Taxonomy" id="2052148"/>
    <lineage>
        <taxon>Bacteria</taxon>
        <taxon>Bacteria division WOR-3</taxon>
    </lineage>
</organism>
<protein>
    <submittedName>
        <fullName evidence="7">Transketolase</fullName>
    </submittedName>
</protein>
<dbReference type="InterPro" id="IPR005474">
    <property type="entry name" value="Transketolase_N"/>
</dbReference>
<gene>
    <name evidence="7" type="ORF">ENV67_05860</name>
</gene>
<dbReference type="SUPFAM" id="SSF52518">
    <property type="entry name" value="Thiamin diphosphate-binding fold (THDP-binding)"/>
    <property type="match status" value="1"/>
</dbReference>
<dbReference type="EMBL" id="DTHG01000076">
    <property type="protein sequence ID" value="HGW92048.1"/>
    <property type="molecule type" value="Genomic_DNA"/>
</dbReference>
<accession>A0A7C4YS63</accession>
<dbReference type="InterPro" id="IPR029061">
    <property type="entry name" value="THDP-binding"/>
</dbReference>
<evidence type="ECO:0000256" key="2">
    <source>
        <dbReference type="ARBA" id="ARBA00007131"/>
    </source>
</evidence>
<dbReference type="GO" id="GO:0016740">
    <property type="term" value="F:transferase activity"/>
    <property type="evidence" value="ECO:0007669"/>
    <property type="project" value="UniProtKB-KW"/>
</dbReference>
<dbReference type="PANTHER" id="PTHR47514:SF1">
    <property type="entry name" value="TRANSKETOLASE N-TERMINAL SECTION-RELATED"/>
    <property type="match status" value="1"/>
</dbReference>
<dbReference type="CDD" id="cd02012">
    <property type="entry name" value="TPP_TK"/>
    <property type="match status" value="1"/>
</dbReference>
<reference evidence="7" key="1">
    <citation type="journal article" date="2020" name="mSystems">
        <title>Genome- and Community-Level Interaction Insights into Carbon Utilization and Element Cycling Functions of Hydrothermarchaeota in Hydrothermal Sediment.</title>
        <authorList>
            <person name="Zhou Z."/>
            <person name="Liu Y."/>
            <person name="Xu W."/>
            <person name="Pan J."/>
            <person name="Luo Z.H."/>
            <person name="Li M."/>
        </authorList>
    </citation>
    <scope>NUCLEOTIDE SEQUENCE [LARGE SCALE GENOMIC DNA]</scope>
    <source>
        <strain evidence="7">SpSt-780</strain>
    </source>
</reference>
<comment type="cofactor">
    <cofactor evidence="1">
        <name>thiamine diphosphate</name>
        <dbReference type="ChEBI" id="CHEBI:58937"/>
    </cofactor>
</comment>
<name>A0A7C4YS63_UNCW3</name>
<dbReference type="PANTHER" id="PTHR47514">
    <property type="entry name" value="TRANSKETOLASE N-TERMINAL SECTION-RELATED"/>
    <property type="match status" value="1"/>
</dbReference>
<evidence type="ECO:0000256" key="5">
    <source>
        <dbReference type="ARBA" id="ARBA00023052"/>
    </source>
</evidence>